<evidence type="ECO:0000256" key="6">
    <source>
        <dbReference type="ARBA" id="ARBA00023136"/>
    </source>
</evidence>
<dbReference type="PANTHER" id="PTHR21723">
    <property type="entry name" value="RESISTANCE TO INHIBITORS OF CHOLINESTERASE PROTEIN 3 RIC3"/>
    <property type="match status" value="1"/>
</dbReference>
<dbReference type="STRING" id="36087.A0A077Z141"/>
<dbReference type="Proteomes" id="UP000030665">
    <property type="component" value="Unassembled WGS sequence"/>
</dbReference>
<dbReference type="GO" id="GO:0043005">
    <property type="term" value="C:neuron projection"/>
    <property type="evidence" value="ECO:0007669"/>
    <property type="project" value="TreeGrafter"/>
</dbReference>
<evidence type="ECO:0000259" key="9">
    <source>
        <dbReference type="Pfam" id="PF15361"/>
    </source>
</evidence>
<feature type="transmembrane region" description="Helical" evidence="8">
    <location>
        <begin position="12"/>
        <end position="32"/>
    </location>
</feature>
<keyword evidence="4" id="KW-0256">Endoplasmic reticulum</keyword>
<keyword evidence="7" id="KW-0175">Coiled coil</keyword>
<evidence type="ECO:0000313" key="11">
    <source>
        <dbReference type="Proteomes" id="UP000030665"/>
    </source>
</evidence>
<protein>
    <submittedName>
        <fullName evidence="10">Resistance to inhibitors of</fullName>
    </submittedName>
</protein>
<evidence type="ECO:0000256" key="2">
    <source>
        <dbReference type="ARBA" id="ARBA00008538"/>
    </source>
</evidence>
<dbReference type="GO" id="GO:0005789">
    <property type="term" value="C:endoplasmic reticulum membrane"/>
    <property type="evidence" value="ECO:0007669"/>
    <property type="project" value="UniProtKB-SubCell"/>
</dbReference>
<evidence type="ECO:0000256" key="4">
    <source>
        <dbReference type="ARBA" id="ARBA00022824"/>
    </source>
</evidence>
<evidence type="ECO:0000256" key="7">
    <source>
        <dbReference type="SAM" id="Coils"/>
    </source>
</evidence>
<reference evidence="10" key="2">
    <citation type="submission" date="2014-03" db="EMBL/GenBank/DDBJ databases">
        <title>The whipworm genome and dual-species transcriptomics of an intimate host-pathogen interaction.</title>
        <authorList>
            <person name="Foth B.J."/>
            <person name="Tsai I.J."/>
            <person name="Reid A.J."/>
            <person name="Bancroft A.J."/>
            <person name="Nichol S."/>
            <person name="Tracey A."/>
            <person name="Holroyd N."/>
            <person name="Cotton J.A."/>
            <person name="Stanley E.J."/>
            <person name="Zarowiecki M."/>
            <person name="Liu J.Z."/>
            <person name="Huckvale T."/>
            <person name="Cooper P.J."/>
            <person name="Grencis R.K."/>
            <person name="Berriman M."/>
        </authorList>
    </citation>
    <scope>NUCLEOTIDE SEQUENCE [LARGE SCALE GENOMIC DNA]</scope>
</reference>
<dbReference type="EMBL" id="HG805853">
    <property type="protein sequence ID" value="CDW53438.1"/>
    <property type="molecule type" value="Genomic_DNA"/>
</dbReference>
<name>A0A077Z141_TRITR</name>
<keyword evidence="11" id="KW-1185">Reference proteome</keyword>
<organism evidence="10 11">
    <name type="scientific">Trichuris trichiura</name>
    <name type="common">Whipworm</name>
    <name type="synonym">Trichocephalus trichiurus</name>
    <dbReference type="NCBI Taxonomy" id="36087"/>
    <lineage>
        <taxon>Eukaryota</taxon>
        <taxon>Metazoa</taxon>
        <taxon>Ecdysozoa</taxon>
        <taxon>Nematoda</taxon>
        <taxon>Enoplea</taxon>
        <taxon>Dorylaimia</taxon>
        <taxon>Trichinellida</taxon>
        <taxon>Trichuridae</taxon>
        <taxon>Trichuris</taxon>
    </lineage>
</organism>
<dbReference type="GO" id="GO:0045202">
    <property type="term" value="C:synapse"/>
    <property type="evidence" value="ECO:0007669"/>
    <property type="project" value="GOC"/>
</dbReference>
<proteinExistence type="inferred from homology"/>
<dbReference type="PANTHER" id="PTHR21723:SF3">
    <property type="entry name" value="PROTEIN RIC-3"/>
    <property type="match status" value="1"/>
</dbReference>
<sequence>MAEEAAQITRRKTLAVFLVVTVSAVVVYPKFIHPKLFSALGLFRQKPETEFDDVRNGRQQPRLQQVHRPYDETGRKAYDHLPLNYGAHLAGPRREKGFWSSLLPFYSIGVIAFLAYTLSKMWLKTDTNGVRDEHALWLTSLFRNGRESGSYFGSLNDNQLKRLREQLLETEEAMQKILEGLESDNVSNNTARNEFQEALASLKRLTDLTAGKLLCHFEESRPQPSLEPNIEDLLHDLENVLDRFGLSKEASRQAPEKANFDSRCDKITEDAPLTRLQRLQSDLSVSERPTELNSKKIV</sequence>
<evidence type="ECO:0000313" key="10">
    <source>
        <dbReference type="EMBL" id="CDW53438.1"/>
    </source>
</evidence>
<comment type="similarity">
    <text evidence="2">Belongs to the ric-3 family.</text>
</comment>
<evidence type="ECO:0000256" key="1">
    <source>
        <dbReference type="ARBA" id="ARBA00004586"/>
    </source>
</evidence>
<comment type="subcellular location">
    <subcellularLocation>
        <location evidence="1">Endoplasmic reticulum membrane</location>
    </subcellularLocation>
</comment>
<feature type="transmembrane region" description="Helical" evidence="8">
    <location>
        <begin position="98"/>
        <end position="118"/>
    </location>
</feature>
<dbReference type="GO" id="GO:0043025">
    <property type="term" value="C:neuronal cell body"/>
    <property type="evidence" value="ECO:0007669"/>
    <property type="project" value="TreeGrafter"/>
</dbReference>
<dbReference type="OrthoDB" id="10070774at2759"/>
<evidence type="ECO:0000256" key="3">
    <source>
        <dbReference type="ARBA" id="ARBA00022692"/>
    </source>
</evidence>
<feature type="coiled-coil region" evidence="7">
    <location>
        <begin position="160"/>
        <end position="208"/>
    </location>
</feature>
<dbReference type="GO" id="GO:0034394">
    <property type="term" value="P:protein localization to cell surface"/>
    <property type="evidence" value="ECO:0007669"/>
    <property type="project" value="TreeGrafter"/>
</dbReference>
<keyword evidence="6 8" id="KW-0472">Membrane</keyword>
<dbReference type="Pfam" id="PF15361">
    <property type="entry name" value="RIC3"/>
    <property type="match status" value="1"/>
</dbReference>
<accession>A0A077Z141</accession>
<dbReference type="AlphaFoldDB" id="A0A077Z141"/>
<feature type="domain" description="Resistance to inhibitors of cholinesterase protein 3 N-terminal" evidence="9">
    <location>
        <begin position="24"/>
        <end position="179"/>
    </location>
</feature>
<dbReference type="GO" id="GO:0007271">
    <property type="term" value="P:synaptic transmission, cholinergic"/>
    <property type="evidence" value="ECO:0007669"/>
    <property type="project" value="TreeGrafter"/>
</dbReference>
<keyword evidence="5 8" id="KW-1133">Transmembrane helix</keyword>
<evidence type="ECO:0000256" key="8">
    <source>
        <dbReference type="SAM" id="Phobius"/>
    </source>
</evidence>
<gene>
    <name evidence="10" type="ORF">TTRE_0000170301</name>
</gene>
<reference evidence="10" key="1">
    <citation type="submission" date="2014-01" db="EMBL/GenBank/DDBJ databases">
        <authorList>
            <person name="Aslett M."/>
        </authorList>
    </citation>
    <scope>NUCLEOTIDE SEQUENCE</scope>
</reference>
<evidence type="ECO:0000256" key="5">
    <source>
        <dbReference type="ARBA" id="ARBA00022989"/>
    </source>
</evidence>
<dbReference type="InterPro" id="IPR032763">
    <property type="entry name" value="RIC3_N"/>
</dbReference>
<dbReference type="InterPro" id="IPR026160">
    <property type="entry name" value="Ric3"/>
</dbReference>
<keyword evidence="3 8" id="KW-0812">Transmembrane</keyword>